<evidence type="ECO:0000256" key="5">
    <source>
        <dbReference type="PIRSR" id="PIRSR600760-2"/>
    </source>
</evidence>
<feature type="binding site" evidence="5">
    <location>
        <position position="92"/>
    </location>
    <ligand>
        <name>Mg(2+)</name>
        <dbReference type="ChEBI" id="CHEBI:18420"/>
        <label>1</label>
        <note>catalytic</note>
    </ligand>
</feature>
<dbReference type="AlphaFoldDB" id="A0A9X3UNE5"/>
<dbReference type="GO" id="GO:0008934">
    <property type="term" value="F:inositol monophosphate 1-phosphatase activity"/>
    <property type="evidence" value="ECO:0007669"/>
    <property type="project" value="TreeGrafter"/>
</dbReference>
<dbReference type="GO" id="GO:0007165">
    <property type="term" value="P:signal transduction"/>
    <property type="evidence" value="ECO:0007669"/>
    <property type="project" value="TreeGrafter"/>
</dbReference>
<comment type="similarity">
    <text evidence="1">Belongs to the inositol monophosphatase superfamily.</text>
</comment>
<name>A0A9X3UNE5_9HYPH</name>
<protein>
    <submittedName>
        <fullName evidence="6">3'(2'),5'-bisphosphate nucleotidase CysQ</fullName>
    </submittedName>
</protein>
<dbReference type="InterPro" id="IPR020550">
    <property type="entry name" value="Inositol_monophosphatase_CS"/>
</dbReference>
<dbReference type="CDD" id="cd01638">
    <property type="entry name" value="CysQ"/>
    <property type="match status" value="1"/>
</dbReference>
<evidence type="ECO:0000313" key="6">
    <source>
        <dbReference type="EMBL" id="MDA5400051.1"/>
    </source>
</evidence>
<feature type="binding site" evidence="5">
    <location>
        <position position="89"/>
    </location>
    <ligand>
        <name>Mg(2+)</name>
        <dbReference type="ChEBI" id="CHEBI:18420"/>
        <label>1</label>
        <note>catalytic</note>
    </ligand>
</feature>
<dbReference type="RefSeq" id="WP_267991461.1">
    <property type="nucleotide sequence ID" value="NZ_JAPJZI010000001.1"/>
</dbReference>
<feature type="binding site" evidence="5">
    <location>
        <position position="91"/>
    </location>
    <ligand>
        <name>Mg(2+)</name>
        <dbReference type="ChEBI" id="CHEBI:18420"/>
        <label>1</label>
        <note>catalytic</note>
    </ligand>
</feature>
<dbReference type="Gene3D" id="3.30.540.10">
    <property type="entry name" value="Fructose-1,6-Bisphosphatase, subunit A, domain 1"/>
    <property type="match status" value="1"/>
</dbReference>
<reference evidence="6" key="1">
    <citation type="submission" date="2022-11" db="EMBL/GenBank/DDBJ databases">
        <title>Draft genome sequence of Hoeflea poritis E7-10 and Hoeflea prorocentri PM5-8, separated from scleractinian coral Porites lutea and marine dinoflagellate.</title>
        <authorList>
            <person name="Zhang G."/>
            <person name="Wei Q."/>
            <person name="Cai L."/>
        </authorList>
    </citation>
    <scope>NUCLEOTIDE SEQUENCE</scope>
    <source>
        <strain evidence="6">PM5-8</strain>
    </source>
</reference>
<dbReference type="InterPro" id="IPR000760">
    <property type="entry name" value="Inositol_monophosphatase-like"/>
</dbReference>
<keyword evidence="4 5" id="KW-0460">Magnesium</keyword>
<dbReference type="Proteomes" id="UP001151234">
    <property type="component" value="Unassembled WGS sequence"/>
</dbReference>
<dbReference type="PANTHER" id="PTHR20854:SF4">
    <property type="entry name" value="INOSITOL-1-MONOPHOSPHATASE-RELATED"/>
    <property type="match status" value="1"/>
</dbReference>
<evidence type="ECO:0000256" key="4">
    <source>
        <dbReference type="ARBA" id="ARBA00022842"/>
    </source>
</evidence>
<keyword evidence="7" id="KW-1185">Reference proteome</keyword>
<organism evidence="6 7">
    <name type="scientific">Hoeflea prorocentri</name>
    <dbReference type="NCBI Taxonomy" id="1922333"/>
    <lineage>
        <taxon>Bacteria</taxon>
        <taxon>Pseudomonadati</taxon>
        <taxon>Pseudomonadota</taxon>
        <taxon>Alphaproteobacteria</taxon>
        <taxon>Hyphomicrobiales</taxon>
        <taxon>Rhizobiaceae</taxon>
        <taxon>Hoeflea</taxon>
    </lineage>
</organism>
<evidence type="ECO:0000256" key="3">
    <source>
        <dbReference type="ARBA" id="ARBA00022801"/>
    </source>
</evidence>
<dbReference type="PRINTS" id="PR00377">
    <property type="entry name" value="IMPHPHTASES"/>
</dbReference>
<dbReference type="GO" id="GO:0006020">
    <property type="term" value="P:inositol metabolic process"/>
    <property type="evidence" value="ECO:0007669"/>
    <property type="project" value="TreeGrafter"/>
</dbReference>
<dbReference type="Pfam" id="PF00459">
    <property type="entry name" value="Inositol_P"/>
    <property type="match status" value="1"/>
</dbReference>
<keyword evidence="2 5" id="KW-0479">Metal-binding</keyword>
<comment type="cofactor">
    <cofactor evidence="5">
        <name>Mg(2+)</name>
        <dbReference type="ChEBI" id="CHEBI:18420"/>
    </cofactor>
</comment>
<comment type="caution">
    <text evidence="6">The sequence shown here is derived from an EMBL/GenBank/DDBJ whole genome shotgun (WGS) entry which is preliminary data.</text>
</comment>
<proteinExistence type="inferred from homology"/>
<evidence type="ECO:0000256" key="2">
    <source>
        <dbReference type="ARBA" id="ARBA00022723"/>
    </source>
</evidence>
<dbReference type="SUPFAM" id="SSF56655">
    <property type="entry name" value="Carbohydrate phosphatase"/>
    <property type="match status" value="1"/>
</dbReference>
<dbReference type="GO" id="GO:0046854">
    <property type="term" value="P:phosphatidylinositol phosphate biosynthetic process"/>
    <property type="evidence" value="ECO:0007669"/>
    <property type="project" value="InterPro"/>
</dbReference>
<dbReference type="PROSITE" id="PS00629">
    <property type="entry name" value="IMP_1"/>
    <property type="match status" value="1"/>
</dbReference>
<feature type="binding site" evidence="5">
    <location>
        <position position="71"/>
    </location>
    <ligand>
        <name>Mg(2+)</name>
        <dbReference type="ChEBI" id="CHEBI:18420"/>
        <label>1</label>
        <note>catalytic</note>
    </ligand>
</feature>
<gene>
    <name evidence="6" type="ORF">OQ273_15830</name>
</gene>
<dbReference type="GO" id="GO:0046872">
    <property type="term" value="F:metal ion binding"/>
    <property type="evidence" value="ECO:0007669"/>
    <property type="project" value="UniProtKB-KW"/>
</dbReference>
<keyword evidence="3" id="KW-0378">Hydrolase</keyword>
<dbReference type="InterPro" id="IPR020583">
    <property type="entry name" value="Inositol_monoP_metal-BS"/>
</dbReference>
<evidence type="ECO:0000313" key="7">
    <source>
        <dbReference type="Proteomes" id="UP001151234"/>
    </source>
</evidence>
<accession>A0A9X3UNE5</accession>
<dbReference type="Gene3D" id="3.40.190.80">
    <property type="match status" value="1"/>
</dbReference>
<sequence>MPENSVALADLALIREAALEGARIAMGYFQKDPEVWYKNGTSPVTEADIAVDRFLRDSLCSARSDYGWLSEETEDDRSRLDRQSVFVVDPIDGTRAFVHGEDMWCVSIAVVRSGEVQCGVLACPARGEVFEASIGAASVKDGAPLRIDSTRDQMVLSMPKTLFKHLPEGFVDRITRSGHIPSLAYRIAMVADGRLDGTLVKPNSHDWDLAAADLILRNAGGALLDRKGSQICYNKSDVSHGLLIAGSGDLLSELGNVARSIDL</sequence>
<dbReference type="PROSITE" id="PS00630">
    <property type="entry name" value="IMP_2"/>
    <property type="match status" value="1"/>
</dbReference>
<evidence type="ECO:0000256" key="1">
    <source>
        <dbReference type="ARBA" id="ARBA00009759"/>
    </source>
</evidence>
<feature type="binding site" evidence="5">
    <location>
        <position position="208"/>
    </location>
    <ligand>
        <name>Mg(2+)</name>
        <dbReference type="ChEBI" id="CHEBI:18420"/>
        <label>1</label>
        <note>catalytic</note>
    </ligand>
</feature>
<dbReference type="EMBL" id="JAPJZI010000001">
    <property type="protein sequence ID" value="MDA5400051.1"/>
    <property type="molecule type" value="Genomic_DNA"/>
</dbReference>
<dbReference type="PANTHER" id="PTHR20854">
    <property type="entry name" value="INOSITOL MONOPHOSPHATASE"/>
    <property type="match status" value="1"/>
</dbReference>